<dbReference type="Gene3D" id="3.40.50.300">
    <property type="entry name" value="P-loop containing nucleotide triphosphate hydrolases"/>
    <property type="match status" value="1"/>
</dbReference>
<dbReference type="EMBL" id="JACHMM010000001">
    <property type="protein sequence ID" value="MBB5791384.1"/>
    <property type="molecule type" value="Genomic_DNA"/>
</dbReference>
<keyword evidence="2" id="KW-1185">Reference proteome</keyword>
<keyword evidence="1" id="KW-0808">Transferase</keyword>
<proteinExistence type="predicted"/>
<dbReference type="AlphaFoldDB" id="A0A7W9LPK6"/>
<dbReference type="GO" id="GO:0016301">
    <property type="term" value="F:kinase activity"/>
    <property type="evidence" value="ECO:0007669"/>
    <property type="project" value="UniProtKB-KW"/>
</dbReference>
<gene>
    <name evidence="1" type="ORF">HD601_005959</name>
</gene>
<dbReference type="NCBIfam" id="NF005115">
    <property type="entry name" value="PRK06547.1"/>
    <property type="match status" value="1"/>
</dbReference>
<dbReference type="RefSeq" id="WP_184828111.1">
    <property type="nucleotide sequence ID" value="NZ_JACHMM010000001.1"/>
</dbReference>
<reference evidence="1 2" key="1">
    <citation type="submission" date="2020-08" db="EMBL/GenBank/DDBJ databases">
        <title>Sequencing the genomes of 1000 actinobacteria strains.</title>
        <authorList>
            <person name="Klenk H.-P."/>
        </authorList>
    </citation>
    <scope>NUCLEOTIDE SEQUENCE [LARGE SCALE GENOMIC DNA]</scope>
    <source>
        <strain evidence="1 2">DSM 102122</strain>
    </source>
</reference>
<keyword evidence="1" id="KW-0418">Kinase</keyword>
<sequence>MPVVSLDALVRRIRATLPRAGSTTVVAVDGPAGSGKTTLAARLAARLDDAPVVHMDDLYPGWDGLAHAATTVAEQVLVPLAGGRPARYRRWDWHADRYAEWVEVPSAPVLVVEGCGSGSTPGAAYLAFLLWVEAPHDVRLARGIERDGEAFRPHWERWARQETALFAAEHTRERADLRVDTASAVPHDPLRDVVVEAEDEPVPELG</sequence>
<evidence type="ECO:0000313" key="1">
    <source>
        <dbReference type="EMBL" id="MBB5791384.1"/>
    </source>
</evidence>
<dbReference type="Proteomes" id="UP000542813">
    <property type="component" value="Unassembled WGS sequence"/>
</dbReference>
<dbReference type="SUPFAM" id="SSF52540">
    <property type="entry name" value="P-loop containing nucleoside triphosphate hydrolases"/>
    <property type="match status" value="1"/>
</dbReference>
<accession>A0A7W9LPK6</accession>
<organism evidence="1 2">
    <name type="scientific">Jiangella mangrovi</name>
    <dbReference type="NCBI Taxonomy" id="1524084"/>
    <lineage>
        <taxon>Bacteria</taxon>
        <taxon>Bacillati</taxon>
        <taxon>Actinomycetota</taxon>
        <taxon>Actinomycetes</taxon>
        <taxon>Jiangellales</taxon>
        <taxon>Jiangellaceae</taxon>
        <taxon>Jiangella</taxon>
    </lineage>
</organism>
<comment type="caution">
    <text evidence="1">The sequence shown here is derived from an EMBL/GenBank/DDBJ whole genome shotgun (WGS) entry which is preliminary data.</text>
</comment>
<protein>
    <submittedName>
        <fullName evidence="1">Uridine kinase</fullName>
    </submittedName>
</protein>
<dbReference type="InterPro" id="IPR027417">
    <property type="entry name" value="P-loop_NTPase"/>
</dbReference>
<evidence type="ECO:0000313" key="2">
    <source>
        <dbReference type="Proteomes" id="UP000542813"/>
    </source>
</evidence>
<name>A0A7W9LPK6_9ACTN</name>